<dbReference type="SUPFAM" id="SSF69318">
    <property type="entry name" value="Integrin alpha N-terminal domain"/>
    <property type="match status" value="2"/>
</dbReference>
<gene>
    <name evidence="4" type="ORF">RBB75_14435</name>
</gene>
<dbReference type="EMBL" id="CP132932">
    <property type="protein sequence ID" value="XCB25633.1"/>
    <property type="molecule type" value="Genomic_DNA"/>
</dbReference>
<dbReference type="InterPro" id="IPR013517">
    <property type="entry name" value="FG-GAP"/>
</dbReference>
<dbReference type="KEGG" id="temp:RBB75_14435"/>
<dbReference type="Gene3D" id="2.130.10.130">
    <property type="entry name" value="Integrin alpha, N-terminal"/>
    <property type="match status" value="3"/>
</dbReference>
<proteinExistence type="predicted"/>
<dbReference type="InterPro" id="IPR032109">
    <property type="entry name" value="Big_3_5"/>
</dbReference>
<organism evidence="4">
    <name type="scientific">Tunturiibacter empetritectus</name>
    <dbReference type="NCBI Taxonomy" id="3069691"/>
    <lineage>
        <taxon>Bacteria</taxon>
        <taxon>Pseudomonadati</taxon>
        <taxon>Acidobacteriota</taxon>
        <taxon>Terriglobia</taxon>
        <taxon>Terriglobales</taxon>
        <taxon>Acidobacteriaceae</taxon>
        <taxon>Tunturiibacter</taxon>
    </lineage>
</organism>
<reference evidence="4" key="2">
    <citation type="journal article" date="2024" name="Environ. Microbiol.">
        <title>Genome analysis and description of Tunturibacter gen. nov. expands the diversity of Terriglobia in tundra soils.</title>
        <authorList>
            <person name="Messyasz A."/>
            <person name="Mannisto M.K."/>
            <person name="Kerkhof L.J."/>
            <person name="Haggblom M.M."/>
        </authorList>
    </citation>
    <scope>NUCLEOTIDE SEQUENCE</scope>
    <source>
        <strain evidence="4">M8UP23</strain>
    </source>
</reference>
<accession>A0AAU7Z9I4</accession>
<dbReference type="AlphaFoldDB" id="A0AAU7Z9I4"/>
<dbReference type="Pfam" id="PF16640">
    <property type="entry name" value="Big_3_5"/>
    <property type="match status" value="2"/>
</dbReference>
<dbReference type="PANTHER" id="PTHR44103:SF1">
    <property type="entry name" value="PROPROTEIN CONVERTASE P"/>
    <property type="match status" value="1"/>
</dbReference>
<dbReference type="Pfam" id="PF13517">
    <property type="entry name" value="FG-GAP_3"/>
    <property type="match status" value="5"/>
</dbReference>
<dbReference type="Gene3D" id="2.60.40.10">
    <property type="entry name" value="Immunoglobulins"/>
    <property type="match status" value="2"/>
</dbReference>
<evidence type="ECO:0000259" key="3">
    <source>
        <dbReference type="Pfam" id="PF16640"/>
    </source>
</evidence>
<reference evidence="4" key="1">
    <citation type="submission" date="2023-08" db="EMBL/GenBank/DDBJ databases">
        <authorList>
            <person name="Messyasz A."/>
            <person name="Mannisto M.K."/>
            <person name="Kerkhof L.J."/>
            <person name="Haggblom M."/>
        </authorList>
    </citation>
    <scope>NUCLEOTIDE SEQUENCE</scope>
    <source>
        <strain evidence="4">M8UP23</strain>
    </source>
</reference>
<protein>
    <submittedName>
        <fullName evidence="4">FG-GAP-like repeat-containing protein</fullName>
    </submittedName>
</protein>
<dbReference type="PANTHER" id="PTHR44103">
    <property type="entry name" value="PROPROTEIN CONVERTASE P"/>
    <property type="match status" value="1"/>
</dbReference>
<feature type="signal peptide" evidence="2">
    <location>
        <begin position="1"/>
        <end position="31"/>
    </location>
</feature>
<evidence type="ECO:0000256" key="2">
    <source>
        <dbReference type="SAM" id="SignalP"/>
    </source>
</evidence>
<name>A0AAU7Z9I4_9BACT</name>
<dbReference type="InterPro" id="IPR028994">
    <property type="entry name" value="Integrin_alpha_N"/>
</dbReference>
<feature type="domain" description="Bacterial Ig-like" evidence="3">
    <location>
        <begin position="873"/>
        <end position="956"/>
    </location>
</feature>
<evidence type="ECO:0000256" key="1">
    <source>
        <dbReference type="ARBA" id="ARBA00022729"/>
    </source>
</evidence>
<dbReference type="RefSeq" id="WP_353068484.1">
    <property type="nucleotide sequence ID" value="NZ_CP132932.1"/>
</dbReference>
<evidence type="ECO:0000313" key="4">
    <source>
        <dbReference type="EMBL" id="XCB25633.1"/>
    </source>
</evidence>
<keyword evidence="1 2" id="KW-0732">Signal</keyword>
<dbReference type="InterPro" id="IPR013783">
    <property type="entry name" value="Ig-like_fold"/>
</dbReference>
<feature type="domain" description="Bacterial Ig-like" evidence="3">
    <location>
        <begin position="781"/>
        <end position="864"/>
    </location>
</feature>
<sequence>MTATPWCKTPSGARSLLASLIAILLTVPAIAQTQTPIFPVLPYNFALSPQPNMALGDFNGDGRIDEATSNGINAMGISLNNGPTSSPTLTSIPLSCTPQYVLASDLNNDTKLDLAFSCGGGYIGVLLGNGDGTFQPASYYAVTIPGAAAPILTQVIAIDLNGDGYLDIAVIANSDEVGVLLNQGSGKPGSLSSSVLYSAPTNVTFRFIGAGDFNGDGKQDIIAGNAQLAVYYGKGDGTLNSPQLITASVATNSIGQSFVTGDFNRDGLADVAYLSSDPQSQDPSAPAISLQILLGDPSKNFTTGATLALNPSMNYAQIVPFQNTTTSSVTNFALVGGVTSIAITDGNGGLSMGESYSLSTYAVALSGANGNINLYFQSNVESVTAVGNGNGTFQASPATVLPYASTSTQQIGTPITADLNGDGLTDVLGVDFGGNLIAALGRGNGRFAVTTQNTGSTQPPQYIKNPPVIVTGDFDGDGKPDAIIILPGSLDSHGEVITANAQMFFYSGNGDGTFKASPAPAALSFYGAGTPAVGDFNGDGKLDLLVPYGGLDAHENPAFPTGTFFFAGKGDGTFAAPIAVSAPPVGYDQSTLGQVVDVNNDGKLDIIGGNTLSLGNGDGTFQEQPWPTGGVVTSDLNGDGIPDLLAGGGIYAGNGDGTFQTTPFFTKAGFGTAVGDLNGDGHLDLLNPATGGLNSSVTIYFGDGKGNFTADPNTYPVNVGPLGQLARLNNQAPNLPGDNKLDYLSFSGQAYSLGQAVYSLLNQLNPASTPPALLPSKTTLAASDNSAAPGQQLTFTATVTGATPTGTVSFASNGKALGTASIINGSATLATSFATASTYPVIANYTGDTNNTSSSSNAVSIVVAPVSSTNTLSVSAASAGTNQQLTLTASVSGLNPTGTVTFASATAILGTAPVTNGVAVLRFTFTAAGIYTVTASYAGDIANLSSVSAPVTVTIAAPDYTVTASPSSATIKAGQSATTTLTVTPVGGYTGTVKFSCGTLPTGVTCNFAPSSITPSTGSATSTLTITTTAPPTAFLRNLSGPLQGIAWASLLLLTLSPRRVFGFNRRLARASLLTLLLAAGLLSFSGCSSSSPSNPPTNPGTPVGVQTVTLTTTDSSGNLSHAINFQVTVQ</sequence>
<feature type="chain" id="PRO_5043616541" evidence="2">
    <location>
        <begin position="32"/>
        <end position="1131"/>
    </location>
</feature>